<feature type="compositionally biased region" description="Low complexity" evidence="1">
    <location>
        <begin position="74"/>
        <end position="93"/>
    </location>
</feature>
<name>A0A1D8GA56_9ACTN</name>
<dbReference type="AlphaFoldDB" id="A0A1D8GA56"/>
<dbReference type="RefSeq" id="WP_031129127.1">
    <property type="nucleotide sequence ID" value="NZ_CP017316.1"/>
</dbReference>
<dbReference type="Pfam" id="PF11575">
    <property type="entry name" value="FhuF_C"/>
    <property type="match status" value="1"/>
</dbReference>
<reference evidence="3 4" key="1">
    <citation type="submission" date="2016-09" db="EMBL/GenBank/DDBJ databases">
        <title>Streptomyces rubrolavendulae MJM4426 Genome sequencing and assembly.</title>
        <authorList>
            <person name="Kim J.-G."/>
        </authorList>
    </citation>
    <scope>NUCLEOTIDE SEQUENCE [LARGE SCALE GENOMIC DNA]</scope>
    <source>
        <strain evidence="3 4">MJM4426</strain>
    </source>
</reference>
<evidence type="ECO:0000313" key="3">
    <source>
        <dbReference type="EMBL" id="AOT62308.1"/>
    </source>
</evidence>
<keyword evidence="4" id="KW-1185">Reference proteome</keyword>
<gene>
    <name evidence="3" type="ORF">A4G23_05204</name>
</gene>
<dbReference type="EMBL" id="CP017316">
    <property type="protein sequence ID" value="AOT62308.1"/>
    <property type="molecule type" value="Genomic_DNA"/>
</dbReference>
<dbReference type="PATRIC" id="fig|285473.5.peg.5484"/>
<evidence type="ECO:0000313" key="4">
    <source>
        <dbReference type="Proteomes" id="UP000095349"/>
    </source>
</evidence>
<accession>A0A1D8GA56</accession>
<dbReference type="Proteomes" id="UP000095349">
    <property type="component" value="Chromosome"/>
</dbReference>
<dbReference type="STRING" id="285473.A4G23_05204"/>
<dbReference type="GeneID" id="91406701"/>
<evidence type="ECO:0000259" key="2">
    <source>
        <dbReference type="Pfam" id="PF11575"/>
    </source>
</evidence>
<proteinExistence type="predicted"/>
<dbReference type="GO" id="GO:0051537">
    <property type="term" value="F:2 iron, 2 sulfur cluster binding"/>
    <property type="evidence" value="ECO:0007669"/>
    <property type="project" value="InterPro"/>
</dbReference>
<feature type="domain" description="Ferric siderophore reductase C-terminal" evidence="2">
    <location>
        <begin position="258"/>
        <end position="277"/>
    </location>
</feature>
<dbReference type="InterPro" id="IPR024726">
    <property type="entry name" value="FhuF_C"/>
</dbReference>
<protein>
    <recommendedName>
        <fullName evidence="2">Ferric siderophore reductase C-terminal domain-containing protein</fullName>
    </recommendedName>
</protein>
<sequence>MGTDAARVRAFTAADLRAVSAVGGFFVLAAEPPGPGPYLPLADVYAGAPHGPDRRPDGHGSRPRAMSTDPHAMSADPGGPDAGPGAPESGPRAAPLARRVALVAERLGTPEYRVAASIAQLGLAARLWSVALGAAALHGAVPDLSPGTLHWDPARSTPDELWWSGTGAGPATAPELLRTVQHGHLEPLAAAFRAAGPVSPALLRGNSGSALGGALRELTRWAERNGRPDAARRAAALAAELLDHPDLAGTLQRPALRRRTCCLYYRCPGGGLCGDCVFDAPPRRAAAGPGLAGGASAP</sequence>
<organism evidence="3 4">
    <name type="scientific">Streptomyces rubrolavendulae</name>
    <dbReference type="NCBI Taxonomy" id="285473"/>
    <lineage>
        <taxon>Bacteria</taxon>
        <taxon>Bacillati</taxon>
        <taxon>Actinomycetota</taxon>
        <taxon>Actinomycetes</taxon>
        <taxon>Kitasatosporales</taxon>
        <taxon>Streptomycetaceae</taxon>
        <taxon>Streptomyces</taxon>
    </lineage>
</organism>
<dbReference type="KEGG" id="srn:A4G23_05204"/>
<evidence type="ECO:0000256" key="1">
    <source>
        <dbReference type="SAM" id="MobiDB-lite"/>
    </source>
</evidence>
<feature type="region of interest" description="Disordered" evidence="1">
    <location>
        <begin position="45"/>
        <end position="93"/>
    </location>
</feature>
<feature type="compositionally biased region" description="Basic and acidic residues" evidence="1">
    <location>
        <begin position="51"/>
        <end position="60"/>
    </location>
</feature>